<proteinExistence type="predicted"/>
<dbReference type="GO" id="GO:0003924">
    <property type="term" value="F:GTPase activity"/>
    <property type="evidence" value="ECO:0007669"/>
    <property type="project" value="InterPro"/>
</dbReference>
<dbReference type="Gene3D" id="3.40.50.300">
    <property type="entry name" value="P-loop containing nucleotide triphosphate hydrolases"/>
    <property type="match status" value="1"/>
</dbReference>
<protein>
    <submittedName>
        <fullName evidence="5">Dynamin GTPase, putative</fullName>
    </submittedName>
</protein>
<evidence type="ECO:0000313" key="5">
    <source>
        <dbReference type="EMBL" id="EFY88024.1"/>
    </source>
</evidence>
<dbReference type="CDD" id="cd08771">
    <property type="entry name" value="DLP_1"/>
    <property type="match status" value="1"/>
</dbReference>
<dbReference type="GO" id="GO:0016559">
    <property type="term" value="P:peroxisome fission"/>
    <property type="evidence" value="ECO:0007669"/>
    <property type="project" value="TreeGrafter"/>
</dbReference>
<dbReference type="OMA" id="LPGNYNS"/>
<evidence type="ECO:0000256" key="2">
    <source>
        <dbReference type="ARBA" id="ARBA00023134"/>
    </source>
</evidence>
<dbReference type="GO" id="GO:0000266">
    <property type="term" value="P:mitochondrial fission"/>
    <property type="evidence" value="ECO:0007669"/>
    <property type="project" value="TreeGrafter"/>
</dbReference>
<dbReference type="InterPro" id="IPR001401">
    <property type="entry name" value="Dynamin_GTPase"/>
</dbReference>
<keyword evidence="2" id="KW-0342">GTP-binding</keyword>
<dbReference type="STRING" id="655827.E9E7P0"/>
<dbReference type="PROSITE" id="PS51718">
    <property type="entry name" value="G_DYNAMIN_2"/>
    <property type="match status" value="1"/>
</dbReference>
<dbReference type="PANTHER" id="PTHR11566:SF21">
    <property type="entry name" value="DYNAMIN RELATED PROTEIN 1, ISOFORM A"/>
    <property type="match status" value="1"/>
</dbReference>
<organism evidence="6">
    <name type="scientific">Metarhizium acridum (strain CQMa 102)</name>
    <dbReference type="NCBI Taxonomy" id="655827"/>
    <lineage>
        <taxon>Eukaryota</taxon>
        <taxon>Fungi</taxon>
        <taxon>Dikarya</taxon>
        <taxon>Ascomycota</taxon>
        <taxon>Pezizomycotina</taxon>
        <taxon>Sordariomycetes</taxon>
        <taxon>Hypocreomycetidae</taxon>
        <taxon>Hypocreales</taxon>
        <taxon>Clavicipitaceae</taxon>
        <taxon>Metarhizium</taxon>
    </lineage>
</organism>
<dbReference type="GO" id="GO:0008017">
    <property type="term" value="F:microtubule binding"/>
    <property type="evidence" value="ECO:0007669"/>
    <property type="project" value="TreeGrafter"/>
</dbReference>
<dbReference type="Proteomes" id="UP000002499">
    <property type="component" value="Unassembled WGS sequence"/>
</dbReference>
<dbReference type="GO" id="GO:0005739">
    <property type="term" value="C:mitochondrion"/>
    <property type="evidence" value="ECO:0007669"/>
    <property type="project" value="TreeGrafter"/>
</dbReference>
<dbReference type="PRINTS" id="PR00195">
    <property type="entry name" value="DYNAMIN"/>
</dbReference>
<keyword evidence="1" id="KW-0547">Nucleotide-binding</keyword>
<dbReference type="Pfam" id="PF01031">
    <property type="entry name" value="Dynamin_M"/>
    <property type="match status" value="1"/>
</dbReference>
<dbReference type="InterPro" id="IPR022812">
    <property type="entry name" value="Dynamin"/>
</dbReference>
<dbReference type="AlphaFoldDB" id="E9E7P0"/>
<feature type="domain" description="Dynamin-type G" evidence="4">
    <location>
        <begin position="42"/>
        <end position="336"/>
    </location>
</feature>
<dbReference type="InterPro" id="IPR045063">
    <property type="entry name" value="Dynamin_N"/>
</dbReference>
<evidence type="ECO:0000256" key="3">
    <source>
        <dbReference type="SAM" id="MobiDB-lite"/>
    </source>
</evidence>
<dbReference type="InterPro" id="IPR030381">
    <property type="entry name" value="G_DYNAMIN_dom"/>
</dbReference>
<dbReference type="EMBL" id="GL698517">
    <property type="protein sequence ID" value="EFY88024.1"/>
    <property type="molecule type" value="Genomic_DNA"/>
</dbReference>
<dbReference type="OrthoDB" id="415706at2759"/>
<keyword evidence="6" id="KW-1185">Reference proteome</keyword>
<dbReference type="GO" id="GO:0016020">
    <property type="term" value="C:membrane"/>
    <property type="evidence" value="ECO:0007669"/>
    <property type="project" value="TreeGrafter"/>
</dbReference>
<dbReference type="SUPFAM" id="SSF52540">
    <property type="entry name" value="P-loop containing nucleoside triphosphate hydrolases"/>
    <property type="match status" value="1"/>
</dbReference>
<dbReference type="InParanoid" id="E9E7P0"/>
<dbReference type="GO" id="GO:0048312">
    <property type="term" value="P:intracellular distribution of mitochondria"/>
    <property type="evidence" value="ECO:0007669"/>
    <property type="project" value="TreeGrafter"/>
</dbReference>
<dbReference type="InterPro" id="IPR000375">
    <property type="entry name" value="Dynamin_stalk"/>
</dbReference>
<dbReference type="PANTHER" id="PTHR11566">
    <property type="entry name" value="DYNAMIN"/>
    <property type="match status" value="1"/>
</dbReference>
<dbReference type="GO" id="GO:0005525">
    <property type="term" value="F:GTP binding"/>
    <property type="evidence" value="ECO:0007669"/>
    <property type="project" value="InterPro"/>
</dbReference>
<reference evidence="5 6" key="1">
    <citation type="journal article" date="2011" name="PLoS Genet.">
        <title>Genome sequencing and comparative transcriptomics of the model entomopathogenic fungi Metarhizium anisopliae and M. acridum.</title>
        <authorList>
            <person name="Gao Q."/>
            <person name="Jin K."/>
            <person name="Ying S.H."/>
            <person name="Zhang Y."/>
            <person name="Xiao G."/>
            <person name="Shang Y."/>
            <person name="Duan Z."/>
            <person name="Hu X."/>
            <person name="Xie X.Q."/>
            <person name="Zhou G."/>
            <person name="Peng G."/>
            <person name="Luo Z."/>
            <person name="Huang W."/>
            <person name="Wang B."/>
            <person name="Fang W."/>
            <person name="Wang S."/>
            <person name="Zhong Y."/>
            <person name="Ma L.J."/>
            <person name="St Leger R.J."/>
            <person name="Zhao G.P."/>
            <person name="Pei Y."/>
            <person name="Feng M.G."/>
            <person name="Xia Y."/>
            <person name="Wang C."/>
        </authorList>
    </citation>
    <scope>NUCLEOTIDE SEQUENCE [LARGE SCALE GENOMIC DNA]</scope>
    <source>
        <strain evidence="5 6">CQMa 102</strain>
    </source>
</reference>
<dbReference type="GO" id="GO:0006897">
    <property type="term" value="P:endocytosis"/>
    <property type="evidence" value="ECO:0007669"/>
    <property type="project" value="TreeGrafter"/>
</dbReference>
<gene>
    <name evidence="5" type="ORF">MAC_05888</name>
</gene>
<name>E9E7P0_METAQ</name>
<dbReference type="HOGENOM" id="CLU_008964_7_2_1"/>
<accession>E9E7P0</accession>
<dbReference type="GO" id="GO:0005874">
    <property type="term" value="C:microtubule"/>
    <property type="evidence" value="ECO:0007669"/>
    <property type="project" value="TreeGrafter"/>
</dbReference>
<dbReference type="FunFam" id="3.40.50.300:FF:001425">
    <property type="entry name" value="Dynamin GTPase, putative"/>
    <property type="match status" value="1"/>
</dbReference>
<evidence type="ECO:0000259" key="4">
    <source>
        <dbReference type="PROSITE" id="PS51718"/>
    </source>
</evidence>
<dbReference type="InterPro" id="IPR027417">
    <property type="entry name" value="P-loop_NTPase"/>
</dbReference>
<dbReference type="SMART" id="SM00053">
    <property type="entry name" value="DYNc"/>
    <property type="match status" value="1"/>
</dbReference>
<evidence type="ECO:0000256" key="1">
    <source>
        <dbReference type="ARBA" id="ARBA00022741"/>
    </source>
</evidence>
<dbReference type="eggNOG" id="KOG0446">
    <property type="taxonomic scope" value="Eukaryota"/>
</dbReference>
<evidence type="ECO:0000313" key="6">
    <source>
        <dbReference type="Proteomes" id="UP000002499"/>
    </source>
</evidence>
<sequence length="559" mass="62223">MTISAQSHTEPPDGNFDHLRTATSSYRLNQIEKIRANGVGDLVALPQLVVCGDQSAGKSSVLEGITGIPFPRQEGLCTRFPTEITLRHTESNSTTITASIRPHVSRTEEVQQTLASYRKDVKDMSELPAIIHDVSQLMNIRGYSGSDKGYAFAPDALRIEISGPIGLHLSVVDLPGLISVSSEEQTDEDVEAVYDMVTSYLQSSRTIILAVLQAGNDMANQPIIKLARKQDPQGQRTVGIITKPDLINEGAEAKIALVAKNQDSIKLKLGFFILKNPSPSELKEGLSMDARSKRELRFFSSPVWNSQNLDMERVGAENLRSFLQDLLDTHIERELPKVRDEVKKSLAVTEAELRSLGEARPTIAQIRAYLTSLSMKFYELLQAAMEGNYHSIDAEFFDSTDSRLRATVQETNTKFAAYMRQSGQARKIKTGGEPEGSTPEPDSSDAESADETAQLIVSKTGWMRWVKQAYSRTRGKELPGNHNSAFLAELFHEQSRRWPNIAETHIREVLNIVSQWIHRAIERLIHEVTVRGQNARLDTQKTAVKNAVAMKTFINNVAR</sequence>
<feature type="region of interest" description="Disordered" evidence="3">
    <location>
        <begin position="421"/>
        <end position="451"/>
    </location>
</feature>
<dbReference type="Pfam" id="PF00350">
    <property type="entry name" value="Dynamin_N"/>
    <property type="match status" value="1"/>
</dbReference>